<dbReference type="Proteomes" id="UP000033188">
    <property type="component" value="Chromosome 2"/>
</dbReference>
<dbReference type="GeneID" id="24563712"/>
<protein>
    <submittedName>
        <fullName evidence="2">Uncharacterized protein</fullName>
    </submittedName>
</protein>
<keyword evidence="3" id="KW-1185">Reference proteome</keyword>
<evidence type="ECO:0000313" key="3">
    <source>
        <dbReference type="Proteomes" id="UP000033188"/>
    </source>
</evidence>
<feature type="region of interest" description="Disordered" evidence="1">
    <location>
        <begin position="1"/>
        <end position="20"/>
    </location>
</feature>
<sequence>MDDNKLPMKSGSPGQGLMHAPGAFGFDANYIKHMQGPSARRPQDVNVQMPRFAQQGQGMVNNDAGAFESLASHPGLRVQLPSHDQLSPPAAGKFEEGRNPQLMLPGDHDGAPMVKQQIRFPPQVNFNSAFAPNMMNYGVVAVSPMIRFPAAKQSMEHFYPHMDAEVKQMDPALSLSQVTKQQVPPPLVKPQMPPANGNVGALDKYQQQLSIKEEPVPAVSYHDCNGGVVYDKGPFSQGGRWLVFWECRGRMWRRSFLVKVYGKDGSKELAEQFWVTKMRSMQLYKANQQTAPPAEVDMWTGTGQRLNKPKKRATSTPPPSADAVAGVDNAAEQQLPQEDNEVFWDADSNSWCFECLDTATNTITLKRLPVSDSAQMEDVKKEAIQQRVDHWRDVVKAYTETEYCGHSYERTRTCWRVSHWVPSKGINRNRYFNISKYGYLDAKDKSRMYRLMVHDLGGEEPESFPFDAVPPPEFFEDPVTKFYHRILYSMRGKDRGWTADSKQMPL</sequence>
<feature type="region of interest" description="Disordered" evidence="1">
    <location>
        <begin position="294"/>
        <end position="323"/>
    </location>
</feature>
<dbReference type="OrthoDB" id="365968at2759"/>
<name>A0A061D329_BABBI</name>
<dbReference type="EMBL" id="LK391708">
    <property type="protein sequence ID" value="CDR95171.1"/>
    <property type="molecule type" value="Genomic_DNA"/>
</dbReference>
<dbReference type="OMA" id="EYKGRIW"/>
<proteinExistence type="predicted"/>
<dbReference type="RefSeq" id="XP_012767357.1">
    <property type="nucleotide sequence ID" value="XM_012911903.1"/>
</dbReference>
<dbReference type="KEGG" id="bbig:BBBOND_0203280"/>
<dbReference type="VEuPathDB" id="PiroplasmaDB:BBBOND_0203280"/>
<organism evidence="2 3">
    <name type="scientific">Babesia bigemina</name>
    <dbReference type="NCBI Taxonomy" id="5866"/>
    <lineage>
        <taxon>Eukaryota</taxon>
        <taxon>Sar</taxon>
        <taxon>Alveolata</taxon>
        <taxon>Apicomplexa</taxon>
        <taxon>Aconoidasida</taxon>
        <taxon>Piroplasmida</taxon>
        <taxon>Babesiidae</taxon>
        <taxon>Babesia</taxon>
    </lineage>
</organism>
<gene>
    <name evidence="2" type="ORF">BBBOND_0203280</name>
</gene>
<evidence type="ECO:0000256" key="1">
    <source>
        <dbReference type="SAM" id="MobiDB-lite"/>
    </source>
</evidence>
<evidence type="ECO:0000313" key="2">
    <source>
        <dbReference type="EMBL" id="CDR95171.1"/>
    </source>
</evidence>
<dbReference type="AlphaFoldDB" id="A0A061D329"/>
<accession>A0A061D329</accession>
<reference evidence="3" key="1">
    <citation type="submission" date="2014-06" db="EMBL/GenBank/DDBJ databases">
        <authorList>
            <person name="Aslett M."/>
            <person name="De Silva N."/>
        </authorList>
    </citation>
    <scope>NUCLEOTIDE SEQUENCE [LARGE SCALE GENOMIC DNA]</scope>
    <source>
        <strain evidence="3">Bond</strain>
    </source>
</reference>